<evidence type="ECO:0000313" key="4">
    <source>
        <dbReference type="Proteomes" id="UP000294593"/>
    </source>
</evidence>
<feature type="region of interest" description="Disordered" evidence="1">
    <location>
        <begin position="30"/>
        <end position="76"/>
    </location>
</feature>
<evidence type="ECO:0000256" key="2">
    <source>
        <dbReference type="SAM" id="SignalP"/>
    </source>
</evidence>
<keyword evidence="4" id="KW-1185">Reference proteome</keyword>
<name>A0A4R6R5G4_9BURK</name>
<feature type="chain" id="PRO_5020613203" evidence="2">
    <location>
        <begin position="20"/>
        <end position="214"/>
    </location>
</feature>
<evidence type="ECO:0000313" key="3">
    <source>
        <dbReference type="EMBL" id="TDP81022.1"/>
    </source>
</evidence>
<keyword evidence="2" id="KW-0732">Signal</keyword>
<feature type="compositionally biased region" description="Pro residues" evidence="1">
    <location>
        <begin position="116"/>
        <end position="131"/>
    </location>
</feature>
<evidence type="ECO:0000256" key="1">
    <source>
        <dbReference type="SAM" id="MobiDB-lite"/>
    </source>
</evidence>
<feature type="compositionally biased region" description="Low complexity" evidence="1">
    <location>
        <begin position="58"/>
        <end position="76"/>
    </location>
</feature>
<proteinExistence type="predicted"/>
<feature type="compositionally biased region" description="Basic and acidic residues" evidence="1">
    <location>
        <begin position="31"/>
        <end position="51"/>
    </location>
</feature>
<dbReference type="EMBL" id="SNXW01000009">
    <property type="protein sequence ID" value="TDP81022.1"/>
    <property type="molecule type" value="Genomic_DNA"/>
</dbReference>
<comment type="caution">
    <text evidence="3">The sequence shown here is derived from an EMBL/GenBank/DDBJ whole genome shotgun (WGS) entry which is preliminary data.</text>
</comment>
<dbReference type="RefSeq" id="WP_133610564.1">
    <property type="nucleotide sequence ID" value="NZ_SNXW01000009.1"/>
</dbReference>
<feature type="signal peptide" evidence="2">
    <location>
        <begin position="1"/>
        <end position="19"/>
    </location>
</feature>
<protein>
    <submittedName>
        <fullName evidence="3">Uncharacterized protein</fullName>
    </submittedName>
</protein>
<accession>A0A4R6R5G4</accession>
<dbReference type="AlphaFoldDB" id="A0A4R6R5G4"/>
<feature type="region of interest" description="Disordered" evidence="1">
    <location>
        <begin position="99"/>
        <end position="131"/>
    </location>
</feature>
<organism evidence="3 4">
    <name type="scientific">Aquabacterium commune</name>
    <dbReference type="NCBI Taxonomy" id="70586"/>
    <lineage>
        <taxon>Bacteria</taxon>
        <taxon>Pseudomonadati</taxon>
        <taxon>Pseudomonadota</taxon>
        <taxon>Betaproteobacteria</taxon>
        <taxon>Burkholderiales</taxon>
        <taxon>Aquabacterium</taxon>
    </lineage>
</organism>
<reference evidence="3 4" key="1">
    <citation type="submission" date="2019-03" db="EMBL/GenBank/DDBJ databases">
        <title>Genomic Encyclopedia of Type Strains, Phase IV (KMG-IV): sequencing the most valuable type-strain genomes for metagenomic binning, comparative biology and taxonomic classification.</title>
        <authorList>
            <person name="Goeker M."/>
        </authorList>
    </citation>
    <scope>NUCLEOTIDE SEQUENCE [LARGE SCALE GENOMIC DNA]</scope>
    <source>
        <strain evidence="3 4">DSM 11901</strain>
    </source>
</reference>
<gene>
    <name evidence="3" type="ORF">EV672_10962</name>
</gene>
<sequence length="214" mass="22402">MRAPLKIALAVAVLGAGWAAMQPDDGVELAVSDKRGTSSDKRGAATDDRRGTSRPTSAPAMAKRGAAPAAAASAPWTDAALSEGVRAWRLRLTDAEVLPPARPMTTSSPSAWASMAPPPPPPVKEAPPPPPPPPMAPRFPHAWIGRVNDEASSAAGAASAPRAIQRAVLAGPVATWVVKEGDVIDSQWRVDRIQDRSMSLTYLPLQQSQTVSMK</sequence>
<dbReference type="OrthoDB" id="9182900at2"/>
<dbReference type="Proteomes" id="UP000294593">
    <property type="component" value="Unassembled WGS sequence"/>
</dbReference>